<accession>A0A7I7Z0F8</accession>
<proteinExistence type="predicted"/>
<dbReference type="AlphaFoldDB" id="A0A7I7Z0F8"/>
<dbReference type="EMBL" id="AP022614">
    <property type="protein sequence ID" value="BBZ46491.1"/>
    <property type="molecule type" value="Genomic_DNA"/>
</dbReference>
<gene>
    <name evidence="1" type="ORF">MPRM_37720</name>
</gene>
<protein>
    <submittedName>
        <fullName evidence="1">Uncharacterized protein</fullName>
    </submittedName>
</protein>
<dbReference type="RefSeq" id="WP_085268534.1">
    <property type="nucleotide sequence ID" value="NZ_AP022614.1"/>
</dbReference>
<organism evidence="1 2">
    <name type="scientific">Mycobacterium parmense</name>
    <dbReference type="NCBI Taxonomy" id="185642"/>
    <lineage>
        <taxon>Bacteria</taxon>
        <taxon>Bacillati</taxon>
        <taxon>Actinomycetota</taxon>
        <taxon>Actinomycetes</taxon>
        <taxon>Mycobacteriales</taxon>
        <taxon>Mycobacteriaceae</taxon>
        <taxon>Mycobacterium</taxon>
        <taxon>Mycobacterium simiae complex</taxon>
    </lineage>
</organism>
<reference evidence="1 2" key="1">
    <citation type="journal article" date="2019" name="Emerg. Microbes Infect.">
        <title>Comprehensive subspecies identification of 175 nontuberculous mycobacteria species based on 7547 genomic profiles.</title>
        <authorList>
            <person name="Matsumoto Y."/>
            <person name="Kinjo T."/>
            <person name="Motooka D."/>
            <person name="Nabeya D."/>
            <person name="Jung N."/>
            <person name="Uechi K."/>
            <person name="Horii T."/>
            <person name="Iida T."/>
            <person name="Fujita J."/>
            <person name="Nakamura S."/>
        </authorList>
    </citation>
    <scope>NUCLEOTIDE SEQUENCE [LARGE SCALE GENOMIC DNA]</scope>
    <source>
        <strain evidence="1 2">JCM 14742</strain>
    </source>
</reference>
<dbReference type="Proteomes" id="UP000467105">
    <property type="component" value="Chromosome"/>
</dbReference>
<evidence type="ECO:0000313" key="1">
    <source>
        <dbReference type="EMBL" id="BBZ46491.1"/>
    </source>
</evidence>
<sequence length="60" mass="6592">MSDNTAIEGCPHCGRRNRVRAAGPGKPRCAQCHRWLPVIVDAAPITALRAWVDQTLRVKA</sequence>
<evidence type="ECO:0000313" key="2">
    <source>
        <dbReference type="Proteomes" id="UP000467105"/>
    </source>
</evidence>
<keyword evidence="2" id="KW-1185">Reference proteome</keyword>
<name>A0A7I7Z0F8_9MYCO</name>